<evidence type="ECO:0000259" key="2">
    <source>
        <dbReference type="PROSITE" id="PS50076"/>
    </source>
</evidence>
<feature type="compositionally biased region" description="Basic residues" evidence="1">
    <location>
        <begin position="259"/>
        <end position="269"/>
    </location>
</feature>
<evidence type="ECO:0000256" key="1">
    <source>
        <dbReference type="SAM" id="MobiDB-lite"/>
    </source>
</evidence>
<gene>
    <name evidence="3" type="ORF">EVOR1521_LOCUS29358</name>
</gene>
<reference evidence="3" key="1">
    <citation type="submission" date="2023-08" db="EMBL/GenBank/DDBJ databases">
        <authorList>
            <person name="Chen Y."/>
            <person name="Shah S."/>
            <person name="Dougan E. K."/>
            <person name="Thang M."/>
            <person name="Chan C."/>
        </authorList>
    </citation>
    <scope>NUCLEOTIDE SEQUENCE</scope>
</reference>
<dbReference type="Pfam" id="PF13821">
    <property type="entry name" value="DUF4187"/>
    <property type="match status" value="1"/>
</dbReference>
<dbReference type="GO" id="GO:0005789">
    <property type="term" value="C:endoplasmic reticulum membrane"/>
    <property type="evidence" value="ECO:0007669"/>
    <property type="project" value="TreeGrafter"/>
</dbReference>
<dbReference type="InterPro" id="IPR025239">
    <property type="entry name" value="DUF4187"/>
</dbReference>
<feature type="region of interest" description="Disordered" evidence="1">
    <location>
        <begin position="256"/>
        <end position="292"/>
    </location>
</feature>
<dbReference type="SMART" id="SM00271">
    <property type="entry name" value="DnaJ"/>
    <property type="match status" value="1"/>
</dbReference>
<dbReference type="PANTHER" id="PTHR43908:SF3">
    <property type="entry name" value="AT29763P-RELATED"/>
    <property type="match status" value="1"/>
</dbReference>
<name>A0AA36NKF5_9DINO</name>
<dbReference type="InterPro" id="IPR036869">
    <property type="entry name" value="J_dom_sf"/>
</dbReference>
<dbReference type="SMART" id="SM01173">
    <property type="entry name" value="DUF4187"/>
    <property type="match status" value="1"/>
</dbReference>
<organism evidence="3 4">
    <name type="scientific">Effrenium voratum</name>
    <dbReference type="NCBI Taxonomy" id="2562239"/>
    <lineage>
        <taxon>Eukaryota</taxon>
        <taxon>Sar</taxon>
        <taxon>Alveolata</taxon>
        <taxon>Dinophyceae</taxon>
        <taxon>Suessiales</taxon>
        <taxon>Symbiodiniaceae</taxon>
        <taxon>Effrenium</taxon>
    </lineage>
</organism>
<accession>A0AA36NKF5</accession>
<feature type="region of interest" description="Disordered" evidence="1">
    <location>
        <begin position="210"/>
        <end position="233"/>
    </location>
</feature>
<evidence type="ECO:0000313" key="4">
    <source>
        <dbReference type="Proteomes" id="UP001178507"/>
    </source>
</evidence>
<evidence type="ECO:0000313" key="3">
    <source>
        <dbReference type="EMBL" id="CAJ1407736.1"/>
    </source>
</evidence>
<feature type="domain" description="J" evidence="2">
    <location>
        <begin position="27"/>
        <end position="93"/>
    </location>
</feature>
<dbReference type="CDD" id="cd06257">
    <property type="entry name" value="DnaJ"/>
    <property type="match status" value="1"/>
</dbReference>
<sequence>MAAPIFSASHAAKQGSREVRRILRARSHLACLDFDEAPEPAELKKSYRRLSLLVHPDKCQETDAKAAFQKLSEAFEALRESASDERPAKRQNTSTRWWDTTWEEFERRFRHREKGEAAREAEFDRGVKAQQSLLRLQERVASAEKVVENLDRRTGLGSSSLWPRRPEQDAQAAEARLRQLLTHLRTRHRYCLYCGRNFDSPTDLLKNCPGFSQEEHERSKGARDAKKPETREVMKCEDDPLDEFMFGMEDQLTKDMKKSVKSMKTRHMPQKGWSFQQQAQQNKMEAKRRGGR</sequence>
<protein>
    <recommendedName>
        <fullName evidence="2">J domain-containing protein</fullName>
    </recommendedName>
</protein>
<dbReference type="EMBL" id="CAUJNA010003687">
    <property type="protein sequence ID" value="CAJ1407736.1"/>
    <property type="molecule type" value="Genomic_DNA"/>
</dbReference>
<dbReference type="PANTHER" id="PTHR43908">
    <property type="entry name" value="AT29763P-RELATED"/>
    <property type="match status" value="1"/>
</dbReference>
<dbReference type="PRINTS" id="PR00625">
    <property type="entry name" value="JDOMAIN"/>
</dbReference>
<dbReference type="PROSITE" id="PS50076">
    <property type="entry name" value="DNAJ_2"/>
    <property type="match status" value="1"/>
</dbReference>
<dbReference type="InterPro" id="IPR001623">
    <property type="entry name" value="DnaJ_domain"/>
</dbReference>
<dbReference type="Proteomes" id="UP001178507">
    <property type="component" value="Unassembled WGS sequence"/>
</dbReference>
<feature type="compositionally biased region" description="Basic and acidic residues" evidence="1">
    <location>
        <begin position="213"/>
        <end position="233"/>
    </location>
</feature>
<feature type="compositionally biased region" description="Polar residues" evidence="1">
    <location>
        <begin position="273"/>
        <end position="283"/>
    </location>
</feature>
<dbReference type="SUPFAM" id="SSF46565">
    <property type="entry name" value="Chaperone J-domain"/>
    <property type="match status" value="1"/>
</dbReference>
<comment type="caution">
    <text evidence="3">The sequence shown here is derived from an EMBL/GenBank/DDBJ whole genome shotgun (WGS) entry which is preliminary data.</text>
</comment>
<dbReference type="AlphaFoldDB" id="A0AA36NKF5"/>
<dbReference type="InterPro" id="IPR051100">
    <property type="entry name" value="DnaJ_subfamily_B/C"/>
</dbReference>
<dbReference type="GO" id="GO:0030544">
    <property type="term" value="F:Hsp70 protein binding"/>
    <property type="evidence" value="ECO:0007669"/>
    <property type="project" value="TreeGrafter"/>
</dbReference>
<dbReference type="Gene3D" id="1.10.287.110">
    <property type="entry name" value="DnaJ domain"/>
    <property type="match status" value="1"/>
</dbReference>
<dbReference type="Pfam" id="PF00226">
    <property type="entry name" value="DnaJ"/>
    <property type="match status" value="1"/>
</dbReference>
<dbReference type="GO" id="GO:0071218">
    <property type="term" value="P:cellular response to misfolded protein"/>
    <property type="evidence" value="ECO:0007669"/>
    <property type="project" value="TreeGrafter"/>
</dbReference>
<proteinExistence type="predicted"/>
<keyword evidence="4" id="KW-1185">Reference proteome</keyword>